<dbReference type="SUPFAM" id="SSF53639">
    <property type="entry name" value="AraD/HMP-PK domain-like"/>
    <property type="match status" value="1"/>
</dbReference>
<feature type="domain" description="Class II aldolase/adducin N-terminal" evidence="3">
    <location>
        <begin position="8"/>
        <end position="184"/>
    </location>
</feature>
<dbReference type="InterPro" id="IPR050197">
    <property type="entry name" value="Aldolase_class_II_sugar_metab"/>
</dbReference>
<accession>A0A0S7BMK5</accession>
<name>A0A0S7BMK5_9CHLR</name>
<reference evidence="4" key="1">
    <citation type="submission" date="2015-07" db="EMBL/GenBank/DDBJ databases">
        <title>Draft Genome Sequences of Anaerolinea thermolimosa IMO-1, Bellilinea caldifistulae GOMI-1, Leptolinea tardivitalis YMTK-2, Levilinea saccharolytica KIBI-1,Longilinea arvoryzae KOME-1, Previously Described as Members of the Anaerolineaceae (Chloroflexi).</title>
        <authorList>
            <person name="Sekiguchi Y."/>
            <person name="Ohashi A."/>
            <person name="Matsuura N."/>
            <person name="Tourlousse M.D."/>
        </authorList>
    </citation>
    <scope>NUCLEOTIDE SEQUENCE [LARGE SCALE GENOMIC DNA]</scope>
    <source>
        <strain evidence="4">KOME-1</strain>
    </source>
</reference>
<dbReference type="EMBL" id="DF967972">
    <property type="protein sequence ID" value="GAP15766.1"/>
    <property type="molecule type" value="Genomic_DNA"/>
</dbReference>
<dbReference type="InterPro" id="IPR036409">
    <property type="entry name" value="Aldolase_II/adducin_N_sf"/>
</dbReference>
<dbReference type="Pfam" id="PF00596">
    <property type="entry name" value="Aldolase_II"/>
    <property type="match status" value="1"/>
</dbReference>
<dbReference type="AlphaFoldDB" id="A0A0S7BMK5"/>
<dbReference type="PANTHER" id="PTHR22789">
    <property type="entry name" value="FUCULOSE PHOSPHATE ALDOLASE"/>
    <property type="match status" value="1"/>
</dbReference>
<dbReference type="SMART" id="SM01007">
    <property type="entry name" value="Aldolase_II"/>
    <property type="match status" value="1"/>
</dbReference>
<dbReference type="GO" id="GO:0016832">
    <property type="term" value="F:aldehyde-lyase activity"/>
    <property type="evidence" value="ECO:0007669"/>
    <property type="project" value="TreeGrafter"/>
</dbReference>
<keyword evidence="1" id="KW-0479">Metal-binding</keyword>
<gene>
    <name evidence="4" type="ORF">LARV_03558</name>
</gene>
<sequence length="214" mass="23484">MLLERERELIVKYGRKLITSNLTTGSGGNLSIYNREEGLVAIKPTGIDYFDMEPVDVVVMTIDGRVVDGNKLPSSEFNFHLGLIKSRPDITAVIHTHQVYATTIACLGWELPAVHYLVGFSGNKVPIAPYACFGTPELADNIIRSIGNYNACLMQNHGLVTVGANIATAFTAAEEIELVARLYYQTKCIGEPVILSNDQMAVVGEKFKTYGQKK</sequence>
<evidence type="ECO:0000313" key="5">
    <source>
        <dbReference type="Proteomes" id="UP000055060"/>
    </source>
</evidence>
<dbReference type="PANTHER" id="PTHR22789:SF0">
    <property type="entry name" value="3-OXO-TETRONATE 4-PHOSPHATE DECARBOXYLASE-RELATED"/>
    <property type="match status" value="1"/>
</dbReference>
<dbReference type="InterPro" id="IPR001303">
    <property type="entry name" value="Aldolase_II/adducin_N"/>
</dbReference>
<dbReference type="GO" id="GO:0019323">
    <property type="term" value="P:pentose catabolic process"/>
    <property type="evidence" value="ECO:0007669"/>
    <property type="project" value="TreeGrafter"/>
</dbReference>
<proteinExistence type="predicted"/>
<dbReference type="Proteomes" id="UP000055060">
    <property type="component" value="Unassembled WGS sequence"/>
</dbReference>
<evidence type="ECO:0000259" key="3">
    <source>
        <dbReference type="SMART" id="SM01007"/>
    </source>
</evidence>
<dbReference type="RefSeq" id="WP_075074919.1">
    <property type="nucleotide sequence ID" value="NZ_DF967972.1"/>
</dbReference>
<dbReference type="OrthoDB" id="9794581at2"/>
<organism evidence="4">
    <name type="scientific">Longilinea arvoryzae</name>
    <dbReference type="NCBI Taxonomy" id="360412"/>
    <lineage>
        <taxon>Bacteria</taxon>
        <taxon>Bacillati</taxon>
        <taxon>Chloroflexota</taxon>
        <taxon>Anaerolineae</taxon>
        <taxon>Anaerolineales</taxon>
        <taxon>Anaerolineaceae</taxon>
        <taxon>Longilinea</taxon>
    </lineage>
</organism>
<dbReference type="GO" id="GO:0005829">
    <property type="term" value="C:cytosol"/>
    <property type="evidence" value="ECO:0007669"/>
    <property type="project" value="TreeGrafter"/>
</dbReference>
<evidence type="ECO:0000313" key="4">
    <source>
        <dbReference type="EMBL" id="GAP15766.1"/>
    </source>
</evidence>
<dbReference type="STRING" id="360412.LARV_03558"/>
<evidence type="ECO:0000256" key="1">
    <source>
        <dbReference type="ARBA" id="ARBA00022723"/>
    </source>
</evidence>
<evidence type="ECO:0000256" key="2">
    <source>
        <dbReference type="ARBA" id="ARBA00023239"/>
    </source>
</evidence>
<keyword evidence="5" id="KW-1185">Reference proteome</keyword>
<dbReference type="NCBIfam" id="NF005302">
    <property type="entry name" value="PRK06833.1"/>
    <property type="match status" value="1"/>
</dbReference>
<dbReference type="Gene3D" id="3.40.225.10">
    <property type="entry name" value="Class II aldolase/adducin N-terminal domain"/>
    <property type="match status" value="1"/>
</dbReference>
<dbReference type="GO" id="GO:0046872">
    <property type="term" value="F:metal ion binding"/>
    <property type="evidence" value="ECO:0007669"/>
    <property type="project" value="UniProtKB-KW"/>
</dbReference>
<keyword evidence="2" id="KW-0456">Lyase</keyword>
<protein>
    <submittedName>
        <fullName evidence="4">L-fuculose 1-phosphate aldolase</fullName>
    </submittedName>
</protein>